<evidence type="ECO:0000256" key="9">
    <source>
        <dbReference type="ARBA" id="ARBA00022989"/>
    </source>
</evidence>
<evidence type="ECO:0000256" key="2">
    <source>
        <dbReference type="ARBA" id="ARBA00007891"/>
    </source>
</evidence>
<evidence type="ECO:0000256" key="3">
    <source>
        <dbReference type="ARBA" id="ARBA00015843"/>
    </source>
</evidence>
<comment type="similarity">
    <text evidence="2">Belongs to the USE1 family.</text>
</comment>
<evidence type="ECO:0000256" key="13">
    <source>
        <dbReference type="SAM" id="Phobius"/>
    </source>
</evidence>
<dbReference type="GO" id="GO:0015031">
    <property type="term" value="P:protein transport"/>
    <property type="evidence" value="ECO:0007669"/>
    <property type="project" value="UniProtKB-KW"/>
</dbReference>
<evidence type="ECO:0000256" key="5">
    <source>
        <dbReference type="ARBA" id="ARBA00022692"/>
    </source>
</evidence>
<dbReference type="EMBL" id="JAWJWE010000002">
    <property type="protein sequence ID" value="KAK6642629.1"/>
    <property type="molecule type" value="Genomic_DNA"/>
</dbReference>
<dbReference type="Proteomes" id="UP001372834">
    <property type="component" value="Unassembled WGS sequence"/>
</dbReference>
<organism evidence="14 15">
    <name type="scientific">Polyplax serrata</name>
    <name type="common">Common mouse louse</name>
    <dbReference type="NCBI Taxonomy" id="468196"/>
    <lineage>
        <taxon>Eukaryota</taxon>
        <taxon>Metazoa</taxon>
        <taxon>Ecdysozoa</taxon>
        <taxon>Arthropoda</taxon>
        <taxon>Hexapoda</taxon>
        <taxon>Insecta</taxon>
        <taxon>Pterygota</taxon>
        <taxon>Neoptera</taxon>
        <taxon>Paraneoptera</taxon>
        <taxon>Psocodea</taxon>
        <taxon>Troctomorpha</taxon>
        <taxon>Phthiraptera</taxon>
        <taxon>Anoplura</taxon>
        <taxon>Polyplacidae</taxon>
        <taxon>Polyplax</taxon>
    </lineage>
</organism>
<comment type="subcellular location">
    <subcellularLocation>
        <location evidence="1">Endoplasmic reticulum membrane</location>
        <topology evidence="1">Single-pass type IV membrane protein</topology>
    </subcellularLocation>
</comment>
<evidence type="ECO:0000256" key="10">
    <source>
        <dbReference type="ARBA" id="ARBA00023136"/>
    </source>
</evidence>
<keyword evidence="5 13" id="KW-0812">Transmembrane</keyword>
<dbReference type="GO" id="GO:0031201">
    <property type="term" value="C:SNARE complex"/>
    <property type="evidence" value="ECO:0007669"/>
    <property type="project" value="TreeGrafter"/>
</dbReference>
<evidence type="ECO:0000256" key="1">
    <source>
        <dbReference type="ARBA" id="ARBA00004163"/>
    </source>
</evidence>
<keyword evidence="6" id="KW-0256">Endoplasmic reticulum</keyword>
<feature type="transmembrane region" description="Helical" evidence="13">
    <location>
        <begin position="220"/>
        <end position="239"/>
    </location>
</feature>
<dbReference type="GO" id="GO:0005484">
    <property type="term" value="F:SNAP receptor activity"/>
    <property type="evidence" value="ECO:0007669"/>
    <property type="project" value="TreeGrafter"/>
</dbReference>
<comment type="caution">
    <text evidence="14">The sequence shown here is derived from an EMBL/GenBank/DDBJ whole genome shotgun (WGS) entry which is preliminary data.</text>
</comment>
<reference evidence="14 15" key="1">
    <citation type="submission" date="2023-10" db="EMBL/GenBank/DDBJ databases">
        <title>Genomes of two closely related lineages of the louse Polyplax serrata with different host specificities.</title>
        <authorList>
            <person name="Martinu J."/>
            <person name="Tarabai H."/>
            <person name="Stefka J."/>
            <person name="Hypsa V."/>
        </authorList>
    </citation>
    <scope>NUCLEOTIDE SEQUENCE [LARGE SCALE GENOMIC DNA]</scope>
    <source>
        <strain evidence="14">HR10_N</strain>
    </source>
</reference>
<evidence type="ECO:0000313" key="15">
    <source>
        <dbReference type="Proteomes" id="UP001372834"/>
    </source>
</evidence>
<proteinExistence type="inferred from homology"/>
<dbReference type="PANTHER" id="PTHR13050">
    <property type="entry name" value="USE1-LIKE PROTEIN"/>
    <property type="match status" value="1"/>
</dbReference>
<accession>A0AAN8SBB2</accession>
<keyword evidence="9 13" id="KW-1133">Transmembrane helix</keyword>
<protein>
    <recommendedName>
        <fullName evidence="3">Vesicle transport protein USE1</fullName>
    </recommendedName>
    <alternativeName>
        <fullName evidence="11">USE1-like protein</fullName>
    </alternativeName>
</protein>
<dbReference type="Pfam" id="PF09753">
    <property type="entry name" value="Use1"/>
    <property type="match status" value="1"/>
</dbReference>
<keyword evidence="7" id="KW-0931">ER-Golgi transport</keyword>
<evidence type="ECO:0000256" key="12">
    <source>
        <dbReference type="SAM" id="MobiDB-lite"/>
    </source>
</evidence>
<name>A0AAN8SBB2_POLSC</name>
<feature type="region of interest" description="Disordered" evidence="12">
    <location>
        <begin position="126"/>
        <end position="145"/>
    </location>
</feature>
<dbReference type="AlphaFoldDB" id="A0AAN8SBB2"/>
<dbReference type="GO" id="GO:0005789">
    <property type="term" value="C:endoplasmic reticulum membrane"/>
    <property type="evidence" value="ECO:0007669"/>
    <property type="project" value="UniProtKB-SubCell"/>
</dbReference>
<dbReference type="PANTHER" id="PTHR13050:SF7">
    <property type="entry name" value="VESICLE TRANSPORT PROTEIN USE1"/>
    <property type="match status" value="1"/>
</dbReference>
<keyword evidence="4" id="KW-0813">Transport</keyword>
<keyword evidence="10 13" id="KW-0472">Membrane</keyword>
<evidence type="ECO:0000256" key="11">
    <source>
        <dbReference type="ARBA" id="ARBA00032711"/>
    </source>
</evidence>
<evidence type="ECO:0000256" key="7">
    <source>
        <dbReference type="ARBA" id="ARBA00022892"/>
    </source>
</evidence>
<dbReference type="GO" id="GO:0006890">
    <property type="term" value="P:retrograde vesicle-mediated transport, Golgi to endoplasmic reticulum"/>
    <property type="evidence" value="ECO:0007669"/>
    <property type="project" value="TreeGrafter"/>
</dbReference>
<evidence type="ECO:0000256" key="8">
    <source>
        <dbReference type="ARBA" id="ARBA00022927"/>
    </source>
</evidence>
<feature type="compositionally biased region" description="Basic and acidic residues" evidence="12">
    <location>
        <begin position="126"/>
        <end position="142"/>
    </location>
</feature>
<dbReference type="InterPro" id="IPR019150">
    <property type="entry name" value="Vesicle_transport_protein_Use1"/>
</dbReference>
<evidence type="ECO:0000256" key="4">
    <source>
        <dbReference type="ARBA" id="ARBA00022448"/>
    </source>
</evidence>
<evidence type="ECO:0000256" key="6">
    <source>
        <dbReference type="ARBA" id="ARBA00022824"/>
    </source>
</evidence>
<sequence>MTISRLEINIKRLLKSTETLNRDDSTSLNWKLEKYVNTLSDMLSELQKRSDKPDPEKMKEYTRRVEFLKKLVESQKIDNPAQRVVALQMMSHGVSTPDGNISREIQQKTASKYNLDIRNELFGVSEENKNGVRQRKQDKSTGEDLDSVINYHRNAQEKILDDMLLLTRDLKEQTKLANTIIQRDLETLQKSSGLADNNLTRLKIESKTLEEHNRRAWRCWMWVLIFVVMIIFIFTVLFMKVAKKSS</sequence>
<gene>
    <name evidence="14" type="ORF">RUM43_004131</name>
</gene>
<keyword evidence="8" id="KW-0653">Protein transport</keyword>
<evidence type="ECO:0000313" key="14">
    <source>
        <dbReference type="EMBL" id="KAK6642629.1"/>
    </source>
</evidence>
<dbReference type="CDD" id="cd15860">
    <property type="entry name" value="SNARE_USE1"/>
    <property type="match status" value="1"/>
</dbReference>